<evidence type="ECO:0000313" key="2">
    <source>
        <dbReference type="Proteomes" id="UP000320551"/>
    </source>
</evidence>
<dbReference type="AlphaFoldDB" id="A0A552D587"/>
<evidence type="ECO:0000313" key="1">
    <source>
        <dbReference type="EMBL" id="TRU17389.1"/>
    </source>
</evidence>
<proteinExistence type="predicted"/>
<dbReference type="Proteomes" id="UP000320551">
    <property type="component" value="Unassembled WGS sequence"/>
</dbReference>
<sequence>MLFANEVSAFSLDASRSNGSQAGNSLTLKGYNNGSLVESVTVTFNDINQWSTLSLLTNVDEVRWIGNGIGFHPFGVDNIRWNGAVQTVPEPTSTLSLLVLGTLGAASTLKHKLKPSKSTEKGTIKVG</sequence>
<comment type="caution">
    <text evidence="1">The sequence shown here is derived from an EMBL/GenBank/DDBJ whole genome shotgun (WGS) entry which is preliminary data.</text>
</comment>
<protein>
    <submittedName>
        <fullName evidence="1">PEP-CTERM sorting domain-containing protein</fullName>
    </submittedName>
</protein>
<reference evidence="1 2" key="1">
    <citation type="submission" date="2019-01" db="EMBL/GenBank/DDBJ databases">
        <title>Coherence of Microcystis species and biogeography revealed through population genomics.</title>
        <authorList>
            <person name="Perez-Carrascal O.M."/>
            <person name="Terrat Y."/>
            <person name="Giani A."/>
            <person name="Fortin N."/>
            <person name="Tromas N."/>
            <person name="Shapiro B.J."/>
        </authorList>
    </citation>
    <scope>NUCLEOTIDE SEQUENCE [LARGE SCALE GENOMIC DNA]</scope>
    <source>
        <strain evidence="1">Ma_QC_B_20070730_S2</strain>
    </source>
</reference>
<organism evidence="1 2">
    <name type="scientific">Microcystis aeruginosa Ma_QC_B_20070730_S2</name>
    <dbReference type="NCBI Taxonomy" id="2486256"/>
    <lineage>
        <taxon>Bacteria</taxon>
        <taxon>Bacillati</taxon>
        <taxon>Cyanobacteriota</taxon>
        <taxon>Cyanophyceae</taxon>
        <taxon>Oscillatoriophycideae</taxon>
        <taxon>Chroococcales</taxon>
        <taxon>Microcystaceae</taxon>
        <taxon>Microcystis</taxon>
    </lineage>
</organism>
<dbReference type="InterPro" id="IPR013424">
    <property type="entry name" value="Ice-binding_C"/>
</dbReference>
<accession>A0A552D587</accession>
<dbReference type="NCBIfam" id="TIGR02595">
    <property type="entry name" value="PEP_CTERM"/>
    <property type="match status" value="1"/>
</dbReference>
<dbReference type="EMBL" id="SFBK01000291">
    <property type="protein sequence ID" value="TRU17389.1"/>
    <property type="molecule type" value="Genomic_DNA"/>
</dbReference>
<name>A0A552D587_MICAE</name>
<gene>
    <name evidence="1" type="ORF">EWV80_22180</name>
</gene>